<dbReference type="AlphaFoldDB" id="A0A2P5F736"/>
<dbReference type="InParanoid" id="A0A2P5F736"/>
<dbReference type="SUPFAM" id="SSF47616">
    <property type="entry name" value="GST C-terminal domain-like"/>
    <property type="match status" value="1"/>
</dbReference>
<comment type="caution">
    <text evidence="1">The sequence shown here is derived from an EMBL/GenBank/DDBJ whole genome shotgun (WGS) entry which is preliminary data.</text>
</comment>
<protein>
    <submittedName>
        <fullName evidence="1">Glutathione S-transferase, C-terminal-like</fullName>
    </submittedName>
</protein>
<dbReference type="GO" id="GO:0006749">
    <property type="term" value="P:glutathione metabolic process"/>
    <property type="evidence" value="ECO:0007669"/>
    <property type="project" value="InterPro"/>
</dbReference>
<dbReference type="InterPro" id="IPR036282">
    <property type="entry name" value="Glutathione-S-Trfase_C_sf"/>
</dbReference>
<keyword evidence="1" id="KW-0808">Transferase</keyword>
<sequence>MFLISTTSGETREKAIKELFGKLEPLEEGLKGFFPKEIHIVDSKSLGMLDILMFSLCGPFKVEEEVFGLKVIDPEKYPLVFSWVTALNQVSEVKELIPPYEKLVAVFGSVRNKTLESF</sequence>
<accession>A0A2P5F736</accession>
<dbReference type="Gene3D" id="1.20.1050.10">
    <property type="match status" value="1"/>
</dbReference>
<dbReference type="EMBL" id="JXTC01000057">
    <property type="protein sequence ID" value="PON93612.1"/>
    <property type="molecule type" value="Genomic_DNA"/>
</dbReference>
<proteinExistence type="predicted"/>
<dbReference type="STRING" id="63057.A0A2P5F736"/>
<gene>
    <name evidence="1" type="ORF">TorRG33x02_105960</name>
</gene>
<dbReference type="InterPro" id="IPR045074">
    <property type="entry name" value="GST_C_Tau"/>
</dbReference>
<dbReference type="CDD" id="cd03185">
    <property type="entry name" value="GST_C_Tau"/>
    <property type="match status" value="1"/>
</dbReference>
<evidence type="ECO:0000313" key="2">
    <source>
        <dbReference type="Proteomes" id="UP000237000"/>
    </source>
</evidence>
<dbReference type="Proteomes" id="UP000237000">
    <property type="component" value="Unassembled WGS sequence"/>
</dbReference>
<dbReference type="OrthoDB" id="1157989at2759"/>
<keyword evidence="2" id="KW-1185">Reference proteome</keyword>
<evidence type="ECO:0000313" key="1">
    <source>
        <dbReference type="EMBL" id="PON93612.1"/>
    </source>
</evidence>
<dbReference type="GO" id="GO:0004364">
    <property type="term" value="F:glutathione transferase activity"/>
    <property type="evidence" value="ECO:0007669"/>
    <property type="project" value="InterPro"/>
</dbReference>
<name>A0A2P5F736_TREOI</name>
<reference evidence="2" key="1">
    <citation type="submission" date="2016-06" db="EMBL/GenBank/DDBJ databases">
        <title>Parallel loss of symbiosis genes in relatives of nitrogen-fixing non-legume Parasponia.</title>
        <authorList>
            <person name="Van Velzen R."/>
            <person name="Holmer R."/>
            <person name="Bu F."/>
            <person name="Rutten L."/>
            <person name="Van Zeijl A."/>
            <person name="Liu W."/>
            <person name="Santuari L."/>
            <person name="Cao Q."/>
            <person name="Sharma T."/>
            <person name="Shen D."/>
            <person name="Roswanjaya Y."/>
            <person name="Wardhani T."/>
            <person name="Kalhor M.S."/>
            <person name="Jansen J."/>
            <person name="Van den Hoogen J."/>
            <person name="Gungor B."/>
            <person name="Hartog M."/>
            <person name="Hontelez J."/>
            <person name="Verver J."/>
            <person name="Yang W.-C."/>
            <person name="Schijlen E."/>
            <person name="Repin R."/>
            <person name="Schilthuizen M."/>
            <person name="Schranz E."/>
            <person name="Heidstra R."/>
            <person name="Miyata K."/>
            <person name="Fedorova E."/>
            <person name="Kohlen W."/>
            <person name="Bisseling T."/>
            <person name="Smit S."/>
            <person name="Geurts R."/>
        </authorList>
    </citation>
    <scope>NUCLEOTIDE SEQUENCE [LARGE SCALE GENOMIC DNA]</scope>
    <source>
        <strain evidence="2">cv. RG33-2</strain>
    </source>
</reference>
<organism evidence="1 2">
    <name type="scientific">Trema orientale</name>
    <name type="common">Charcoal tree</name>
    <name type="synonym">Celtis orientalis</name>
    <dbReference type="NCBI Taxonomy" id="63057"/>
    <lineage>
        <taxon>Eukaryota</taxon>
        <taxon>Viridiplantae</taxon>
        <taxon>Streptophyta</taxon>
        <taxon>Embryophyta</taxon>
        <taxon>Tracheophyta</taxon>
        <taxon>Spermatophyta</taxon>
        <taxon>Magnoliopsida</taxon>
        <taxon>eudicotyledons</taxon>
        <taxon>Gunneridae</taxon>
        <taxon>Pentapetalae</taxon>
        <taxon>rosids</taxon>
        <taxon>fabids</taxon>
        <taxon>Rosales</taxon>
        <taxon>Cannabaceae</taxon>
        <taxon>Trema</taxon>
    </lineage>
</organism>